<proteinExistence type="predicted"/>
<sequence length="369" mass="40235">MVSELRSELSEALEKAEAEVEEGALGLPSAAEMLEDPVETSGEVDISVLGDGFGPDSWEDTERELEGSELTAAVARGLGKIQVDDEIAAEKEATSTQGQETHSNPLVQQMDGKVQGGEVPPWAGVRWRSIAAEDRVEAWEGLREWVDWFTRVHKVPKNVVPSCWFLHEDVVEILWAMMNAELNVWSGEAGAATTGPMLSWHMYLPGFYEQLKNRVQTCTSGVGGHNPDKVYTPGVHPFVRELDEQLWQDYIAGSEVTIGDLGEGAWRVAVKKGESVQAGQVLTLGQVPAAGPVDLGDVFVMREGSSAPYLFFRPVGQDAEAVAEVQRQVGGAWVAAGEEYERRLGPEPDAREDLRERLPADVQAGVEAE</sequence>
<accession>A0A4Y9F5B3</accession>
<feature type="region of interest" description="Disordered" evidence="1">
    <location>
        <begin position="338"/>
        <end position="369"/>
    </location>
</feature>
<protein>
    <submittedName>
        <fullName evidence="2">Uncharacterized protein</fullName>
    </submittedName>
</protein>
<gene>
    <name evidence="2" type="ORF">E4U03_07530</name>
</gene>
<feature type="compositionally biased region" description="Basic and acidic residues" evidence="1">
    <location>
        <begin position="1"/>
        <end position="18"/>
    </location>
</feature>
<feature type="region of interest" description="Disordered" evidence="1">
    <location>
        <begin position="1"/>
        <end position="41"/>
    </location>
</feature>
<dbReference type="AlphaFoldDB" id="A0A4Y9F5B3"/>
<name>A0A4Y9F5B3_9MICC</name>
<dbReference type="OrthoDB" id="3535759at2"/>
<dbReference type="RefSeq" id="WP_135012941.1">
    <property type="nucleotide sequence ID" value="NZ_JADGLK010000024.1"/>
</dbReference>
<evidence type="ECO:0000313" key="2">
    <source>
        <dbReference type="EMBL" id="TFU21951.1"/>
    </source>
</evidence>
<evidence type="ECO:0000313" key="3">
    <source>
        <dbReference type="Proteomes" id="UP000297951"/>
    </source>
</evidence>
<reference evidence="2 3" key="1">
    <citation type="submission" date="2019-03" db="EMBL/GenBank/DDBJ databases">
        <title>Diversity of the mouse oral microbiome.</title>
        <authorList>
            <person name="Joseph S."/>
            <person name="Aduse-Opoku J."/>
            <person name="Curtis M."/>
            <person name="Wade W."/>
            <person name="Hashim A."/>
        </authorList>
    </citation>
    <scope>NUCLEOTIDE SEQUENCE [LARGE SCALE GENOMIC DNA]</scope>
    <source>
        <strain evidence="3">irhom_31</strain>
    </source>
</reference>
<organism evidence="2 3">
    <name type="scientific">Rothia nasimurium</name>
    <dbReference type="NCBI Taxonomy" id="85336"/>
    <lineage>
        <taxon>Bacteria</taxon>
        <taxon>Bacillati</taxon>
        <taxon>Actinomycetota</taxon>
        <taxon>Actinomycetes</taxon>
        <taxon>Micrococcales</taxon>
        <taxon>Micrococcaceae</taxon>
        <taxon>Rothia</taxon>
    </lineage>
</organism>
<evidence type="ECO:0000256" key="1">
    <source>
        <dbReference type="SAM" id="MobiDB-lite"/>
    </source>
</evidence>
<dbReference type="EMBL" id="SPQC01000024">
    <property type="protein sequence ID" value="TFU21951.1"/>
    <property type="molecule type" value="Genomic_DNA"/>
</dbReference>
<dbReference type="Proteomes" id="UP000297951">
    <property type="component" value="Unassembled WGS sequence"/>
</dbReference>
<comment type="caution">
    <text evidence="2">The sequence shown here is derived from an EMBL/GenBank/DDBJ whole genome shotgun (WGS) entry which is preliminary data.</text>
</comment>
<feature type="compositionally biased region" description="Basic and acidic residues" evidence="1">
    <location>
        <begin position="339"/>
        <end position="359"/>
    </location>
</feature>